<dbReference type="InterPro" id="IPR024738">
    <property type="entry name" value="Hfi1/Tada1"/>
</dbReference>
<keyword evidence="2" id="KW-0805">Transcription regulation</keyword>
<evidence type="ECO:0000313" key="6">
    <source>
        <dbReference type="EMBL" id="KAK9683921.1"/>
    </source>
</evidence>
<dbReference type="GO" id="GO:0006357">
    <property type="term" value="P:regulation of transcription by RNA polymerase II"/>
    <property type="evidence" value="ECO:0007669"/>
    <property type="project" value="TreeGrafter"/>
</dbReference>
<dbReference type="Pfam" id="PF12767">
    <property type="entry name" value="SAGA-Tad1"/>
    <property type="match status" value="1"/>
</dbReference>
<name>A0AAW1I4J2_SAPOF</name>
<evidence type="ECO:0000256" key="5">
    <source>
        <dbReference type="SAM" id="MobiDB-lite"/>
    </source>
</evidence>
<evidence type="ECO:0000256" key="3">
    <source>
        <dbReference type="ARBA" id="ARBA00023163"/>
    </source>
</evidence>
<evidence type="ECO:0008006" key="8">
    <source>
        <dbReference type="Google" id="ProtNLM"/>
    </source>
</evidence>
<evidence type="ECO:0000256" key="1">
    <source>
        <dbReference type="ARBA" id="ARBA00004123"/>
    </source>
</evidence>
<dbReference type="GO" id="GO:0005634">
    <property type="term" value="C:nucleus"/>
    <property type="evidence" value="ECO:0007669"/>
    <property type="project" value="UniProtKB-SubCell"/>
</dbReference>
<evidence type="ECO:0000256" key="4">
    <source>
        <dbReference type="ARBA" id="ARBA00023242"/>
    </source>
</evidence>
<dbReference type="Proteomes" id="UP001443914">
    <property type="component" value="Unassembled WGS sequence"/>
</dbReference>
<protein>
    <recommendedName>
        <fullName evidence="8">Transcriptional coactivator Hfi1/Transcriptional adapter 1</fullName>
    </recommendedName>
</protein>
<feature type="region of interest" description="Disordered" evidence="5">
    <location>
        <begin position="87"/>
        <end position="152"/>
    </location>
</feature>
<sequence length="394" mass="43719">MSFVGLRNKMQPEKNSRVDIGELKAQMFKKIGQERFKRYFHGLNRFINQKLSKSEFDKFCYRILGRENLPLHNQIIKGILKNACSAKTPPMPPHEAGPASKAGVSAQHQSSAVPVWSNGVVPISPRKGRSTVRDRKLKDRPRPLGPNGKVQTATDDIGLKTLENGDLIPCDYQRPLCHPRGLAEQPENDERPRIKKPADVVARVENGEDAVNASRMMFLRRSLVAPLGIPFCSASSGGAARKTLPVSAGDNVSCFDLGGLYDSEVLRRRMEQITTSEGVGVTLECANTLNNMVDVYLKRLIRSCLELVGSRSSSDMSTTTYPAQKQQMHGKPINGVWQSNQLHMQNSGGTVEAQRFNQSASLLDFKVAMELNPQQLGENWSSLLEKISMQGFEE</sequence>
<organism evidence="6 7">
    <name type="scientific">Saponaria officinalis</name>
    <name type="common">Common soapwort</name>
    <name type="synonym">Lychnis saponaria</name>
    <dbReference type="NCBI Taxonomy" id="3572"/>
    <lineage>
        <taxon>Eukaryota</taxon>
        <taxon>Viridiplantae</taxon>
        <taxon>Streptophyta</taxon>
        <taxon>Embryophyta</taxon>
        <taxon>Tracheophyta</taxon>
        <taxon>Spermatophyta</taxon>
        <taxon>Magnoliopsida</taxon>
        <taxon>eudicotyledons</taxon>
        <taxon>Gunneridae</taxon>
        <taxon>Pentapetalae</taxon>
        <taxon>Caryophyllales</taxon>
        <taxon>Caryophyllaceae</taxon>
        <taxon>Caryophylleae</taxon>
        <taxon>Saponaria</taxon>
    </lineage>
</organism>
<keyword evidence="7" id="KW-1185">Reference proteome</keyword>
<evidence type="ECO:0000256" key="2">
    <source>
        <dbReference type="ARBA" id="ARBA00023015"/>
    </source>
</evidence>
<accession>A0AAW1I4J2</accession>
<comment type="caution">
    <text evidence="6">The sequence shown here is derived from an EMBL/GenBank/DDBJ whole genome shotgun (WGS) entry which is preliminary data.</text>
</comment>
<dbReference type="CDD" id="cd22933">
    <property type="entry name" value="HFD_HFI1"/>
    <property type="match status" value="1"/>
</dbReference>
<keyword evidence="3" id="KW-0804">Transcription</keyword>
<keyword evidence="4" id="KW-0539">Nucleus</keyword>
<proteinExistence type="predicted"/>
<dbReference type="PANTHER" id="PTHR21277:SF5">
    <property type="entry name" value="TRANSCRIPTIONAL ADAPTER 1"/>
    <property type="match status" value="1"/>
</dbReference>
<comment type="subcellular location">
    <subcellularLocation>
        <location evidence="1">Nucleus</location>
    </subcellularLocation>
</comment>
<dbReference type="PANTHER" id="PTHR21277">
    <property type="entry name" value="TRANSCRIPTIONAL ADAPTER 1"/>
    <property type="match status" value="1"/>
</dbReference>
<dbReference type="AlphaFoldDB" id="A0AAW1I4J2"/>
<gene>
    <name evidence="6" type="ORF">RND81_10G175000</name>
</gene>
<dbReference type="GO" id="GO:0000124">
    <property type="term" value="C:SAGA complex"/>
    <property type="evidence" value="ECO:0007669"/>
    <property type="project" value="UniProtKB-ARBA"/>
</dbReference>
<feature type="compositionally biased region" description="Basic and acidic residues" evidence="5">
    <location>
        <begin position="131"/>
        <end position="142"/>
    </location>
</feature>
<evidence type="ECO:0000313" key="7">
    <source>
        <dbReference type="Proteomes" id="UP001443914"/>
    </source>
</evidence>
<dbReference type="GO" id="GO:0003713">
    <property type="term" value="F:transcription coactivator activity"/>
    <property type="evidence" value="ECO:0007669"/>
    <property type="project" value="TreeGrafter"/>
</dbReference>
<dbReference type="EMBL" id="JBDFQZ010000010">
    <property type="protein sequence ID" value="KAK9683921.1"/>
    <property type="molecule type" value="Genomic_DNA"/>
</dbReference>
<reference evidence="6" key="1">
    <citation type="submission" date="2024-03" db="EMBL/GenBank/DDBJ databases">
        <title>WGS assembly of Saponaria officinalis var. Norfolk2.</title>
        <authorList>
            <person name="Jenkins J."/>
            <person name="Shu S."/>
            <person name="Grimwood J."/>
            <person name="Barry K."/>
            <person name="Goodstein D."/>
            <person name="Schmutz J."/>
            <person name="Leebens-Mack J."/>
            <person name="Osbourn A."/>
        </authorList>
    </citation>
    <scope>NUCLEOTIDE SEQUENCE [LARGE SCALE GENOMIC DNA]</scope>
    <source>
        <strain evidence="6">JIC</strain>
    </source>
</reference>